<evidence type="ECO:0000256" key="3">
    <source>
        <dbReference type="ARBA" id="ARBA00022553"/>
    </source>
</evidence>
<dbReference type="Pfam" id="PF00408">
    <property type="entry name" value="PGM_PMM_IV"/>
    <property type="match status" value="1"/>
</dbReference>
<accession>A0A6H2EM94</accession>
<dbReference type="GO" id="GO:0000287">
    <property type="term" value="F:magnesium ion binding"/>
    <property type="evidence" value="ECO:0007669"/>
    <property type="project" value="InterPro"/>
</dbReference>
<evidence type="ECO:0000256" key="2">
    <source>
        <dbReference type="ARBA" id="ARBA00010231"/>
    </source>
</evidence>
<dbReference type="RefSeq" id="WP_168918127.1">
    <property type="nucleotide sequence ID" value="NZ_CP050804.1"/>
</dbReference>
<evidence type="ECO:0000256" key="7">
    <source>
        <dbReference type="RuleBase" id="RU004326"/>
    </source>
</evidence>
<dbReference type="GO" id="GO:0005975">
    <property type="term" value="P:carbohydrate metabolic process"/>
    <property type="evidence" value="ECO:0007669"/>
    <property type="project" value="InterPro"/>
</dbReference>
<gene>
    <name evidence="12" type="ORF">HC352_06525</name>
</gene>
<feature type="domain" description="Alpha-D-phosphohexomutase alpha/beta/alpha" evidence="9">
    <location>
        <begin position="51"/>
        <end position="191"/>
    </location>
</feature>
<dbReference type="InterPro" id="IPR005841">
    <property type="entry name" value="Alpha-D-phosphohexomutase_SF"/>
</dbReference>
<comment type="similarity">
    <text evidence="2 7">Belongs to the phosphohexose mutase family.</text>
</comment>
<protein>
    <submittedName>
        <fullName evidence="12">Phospho-sugar mutase</fullName>
    </submittedName>
</protein>
<dbReference type="KEGG" id="arca:HC352_06525"/>
<evidence type="ECO:0000256" key="4">
    <source>
        <dbReference type="ARBA" id="ARBA00022723"/>
    </source>
</evidence>
<feature type="domain" description="Alpha-D-phosphohexomutase C-terminal" evidence="8">
    <location>
        <begin position="507"/>
        <end position="527"/>
    </location>
</feature>
<feature type="domain" description="Alpha-D-phosphohexomutase alpha/beta/alpha" evidence="11">
    <location>
        <begin position="328"/>
        <end position="427"/>
    </location>
</feature>
<dbReference type="InterPro" id="IPR016055">
    <property type="entry name" value="A-D-PHexomutase_a/b/a-I/II/III"/>
</dbReference>
<dbReference type="Proteomes" id="UP000502298">
    <property type="component" value="Chromosome"/>
</dbReference>
<dbReference type="InterPro" id="IPR005843">
    <property type="entry name" value="A-D-PHexomutase_C"/>
</dbReference>
<keyword evidence="4 7" id="KW-0479">Metal-binding</keyword>
<dbReference type="Gene3D" id="3.40.120.10">
    <property type="entry name" value="Alpha-D-Glucose-1,6-Bisphosphate, subunit A, domain 3"/>
    <property type="match status" value="3"/>
</dbReference>
<dbReference type="Pfam" id="PF02879">
    <property type="entry name" value="PGM_PMM_II"/>
    <property type="match status" value="1"/>
</dbReference>
<dbReference type="SUPFAM" id="SSF55957">
    <property type="entry name" value="Phosphoglucomutase, C-terminal domain"/>
    <property type="match status" value="1"/>
</dbReference>
<dbReference type="PANTHER" id="PTHR45745">
    <property type="entry name" value="PHOSPHOMANNOMUTASE 45A"/>
    <property type="match status" value="1"/>
</dbReference>
<evidence type="ECO:0000256" key="5">
    <source>
        <dbReference type="ARBA" id="ARBA00022842"/>
    </source>
</evidence>
<dbReference type="InterPro" id="IPR016066">
    <property type="entry name" value="A-D-PHexomutase_CS"/>
</dbReference>
<dbReference type="SUPFAM" id="SSF53738">
    <property type="entry name" value="Phosphoglucomutase, first 3 domains"/>
    <property type="match status" value="3"/>
</dbReference>
<keyword evidence="5 7" id="KW-0460">Magnesium</keyword>
<dbReference type="PROSITE" id="PS00710">
    <property type="entry name" value="PGM_PMM"/>
    <property type="match status" value="1"/>
</dbReference>
<dbReference type="CDD" id="cd05799">
    <property type="entry name" value="PGM2"/>
    <property type="match status" value="1"/>
</dbReference>
<organism evidence="12 13">
    <name type="scientific">Arcanobacterium buesumense</name>
    <dbReference type="NCBI Taxonomy" id="2722751"/>
    <lineage>
        <taxon>Bacteria</taxon>
        <taxon>Bacillati</taxon>
        <taxon>Actinomycetota</taxon>
        <taxon>Actinomycetes</taxon>
        <taxon>Actinomycetales</taxon>
        <taxon>Actinomycetaceae</taxon>
        <taxon>Arcanobacterium</taxon>
    </lineage>
</organism>
<reference evidence="12 13" key="1">
    <citation type="submission" date="2020-03" db="EMBL/GenBank/DDBJ databases">
        <title>Complete genome of Arcanobacterium buesumensis sp. nov. strain 2701.</title>
        <authorList>
            <person name="Borowiak M."/>
            <person name="Alssahen M."/>
            <person name="Laemmler C."/>
            <person name="Malorny B."/>
            <person name="Hassan A."/>
            <person name="Prenger-Berninghoff E."/>
            <person name="Ploetz M."/>
            <person name="Abdulmawjood A."/>
        </authorList>
    </citation>
    <scope>NUCLEOTIDE SEQUENCE [LARGE SCALE GENOMIC DNA]</scope>
    <source>
        <strain evidence="12 13">2701</strain>
    </source>
</reference>
<keyword evidence="13" id="KW-1185">Reference proteome</keyword>
<dbReference type="InterPro" id="IPR005846">
    <property type="entry name" value="A-D-PHexomutase_a/b/a-III"/>
</dbReference>
<keyword evidence="6" id="KW-0413">Isomerase</keyword>
<evidence type="ECO:0000259" key="10">
    <source>
        <dbReference type="Pfam" id="PF02879"/>
    </source>
</evidence>
<feature type="domain" description="Alpha-D-phosphohexomutase alpha/beta/alpha" evidence="10">
    <location>
        <begin position="214"/>
        <end position="315"/>
    </location>
</feature>
<evidence type="ECO:0000259" key="8">
    <source>
        <dbReference type="Pfam" id="PF00408"/>
    </source>
</evidence>
<comment type="cofactor">
    <cofactor evidence="1">
        <name>Mg(2+)</name>
        <dbReference type="ChEBI" id="CHEBI:18420"/>
    </cofactor>
</comment>
<dbReference type="InterPro" id="IPR036900">
    <property type="entry name" value="A-D-PHexomutase_C_sf"/>
</dbReference>
<dbReference type="InterPro" id="IPR005844">
    <property type="entry name" value="A-D-PHexomutase_a/b/a-I"/>
</dbReference>
<evidence type="ECO:0000259" key="9">
    <source>
        <dbReference type="Pfam" id="PF02878"/>
    </source>
</evidence>
<dbReference type="EMBL" id="CP050804">
    <property type="protein sequence ID" value="QJC22196.1"/>
    <property type="molecule type" value="Genomic_DNA"/>
</dbReference>
<dbReference type="PANTHER" id="PTHR45745:SF1">
    <property type="entry name" value="PHOSPHOGLUCOMUTASE 2B-RELATED"/>
    <property type="match status" value="1"/>
</dbReference>
<sequence>MSYNVAEIEEWIAHDPDEKTANEVAELLKQAQNGDEAAQTELADRFQGFLEFGTAGLRGSMAGGPYRMNRAVVRRAAYGLTAWLKEKVGDDALVVIGYDARYNSADFAADTAAIVTAAGLRAKIMPRALPTPVLAFAVRHFNAEAGVMVTASHNPAKDNGYKVYTGGRAIDENGRGSQIVPPVDSEIAAHIKAAPPADEIALAESGWETIGEDFIDTYVSTTVATISPDTPRDLKIVYTAMHGVGAQIMRRVLADAGFTDVVEVAEQNTPDPDFPTVSFPNPEEPGALDIAIALAEKENADLVIASDPDADRASAAIPVNGVWTQLSGDEIGSILGEQIAARIAREGTTGTLANSIVSSQLLEQIAHHHGLDYEATLTGFKWISRAHNIIFGYEEAIGFCVDPTHVKDKDGLSAGLLIAQTAAQLKSEGKGLRDELDRIATTIGSLYLTGPVTIRVEDLSIIPATMDKVRQNPPTVLLGSPVTSVVDLSHGTDQLPPTNAMVLRTEAGDRAIVRPSGTEPKVKCYLEVIVPLDGRDINEVRSIAATRLAQFKTEMGDVLKLD</sequence>
<dbReference type="GO" id="GO:0006166">
    <property type="term" value="P:purine ribonucleoside salvage"/>
    <property type="evidence" value="ECO:0007669"/>
    <property type="project" value="TreeGrafter"/>
</dbReference>
<evidence type="ECO:0000313" key="12">
    <source>
        <dbReference type="EMBL" id="QJC22196.1"/>
    </source>
</evidence>
<dbReference type="GO" id="GO:0008973">
    <property type="term" value="F:phosphopentomutase activity"/>
    <property type="evidence" value="ECO:0007669"/>
    <property type="project" value="TreeGrafter"/>
</dbReference>
<keyword evidence="3" id="KW-0597">Phosphoprotein</keyword>
<proteinExistence type="inferred from homology"/>
<dbReference type="InterPro" id="IPR005845">
    <property type="entry name" value="A-D-PHexomutase_a/b/a-II"/>
</dbReference>
<evidence type="ECO:0000256" key="1">
    <source>
        <dbReference type="ARBA" id="ARBA00001946"/>
    </source>
</evidence>
<evidence type="ECO:0000256" key="6">
    <source>
        <dbReference type="ARBA" id="ARBA00023235"/>
    </source>
</evidence>
<dbReference type="Pfam" id="PF02878">
    <property type="entry name" value="PGM_PMM_I"/>
    <property type="match status" value="1"/>
</dbReference>
<dbReference type="AlphaFoldDB" id="A0A6H2EM94"/>
<evidence type="ECO:0000313" key="13">
    <source>
        <dbReference type="Proteomes" id="UP000502298"/>
    </source>
</evidence>
<dbReference type="Gene3D" id="3.30.310.50">
    <property type="entry name" value="Alpha-D-phosphohexomutase, C-terminal domain"/>
    <property type="match status" value="1"/>
</dbReference>
<dbReference type="Pfam" id="PF02880">
    <property type="entry name" value="PGM_PMM_III"/>
    <property type="match status" value="1"/>
</dbReference>
<dbReference type="PRINTS" id="PR00509">
    <property type="entry name" value="PGMPMM"/>
</dbReference>
<evidence type="ECO:0000259" key="11">
    <source>
        <dbReference type="Pfam" id="PF02880"/>
    </source>
</evidence>
<name>A0A6H2EM94_9ACTO</name>